<dbReference type="Proteomes" id="UP000244898">
    <property type="component" value="Unassembled WGS sequence"/>
</dbReference>
<dbReference type="EMBL" id="ONZG01000007">
    <property type="protein sequence ID" value="SPJ29357.1"/>
    <property type="molecule type" value="Genomic_DNA"/>
</dbReference>
<reference evidence="3" key="1">
    <citation type="submission" date="2018-03" db="EMBL/GenBank/DDBJ databases">
        <authorList>
            <person name="Rodrigo-Torres L."/>
            <person name="Arahal R. D."/>
            <person name="Lucena T."/>
        </authorList>
    </citation>
    <scope>NUCLEOTIDE SEQUENCE [LARGE SCALE GENOMIC DNA]</scope>
    <source>
        <strain evidence="3">CECT 7615</strain>
    </source>
</reference>
<gene>
    <name evidence="2" type="primary">cspV</name>
    <name evidence="2" type="ORF">TRM7615_02872</name>
</gene>
<dbReference type="GO" id="GO:0005829">
    <property type="term" value="C:cytosol"/>
    <property type="evidence" value="ECO:0007669"/>
    <property type="project" value="UniProtKB-ARBA"/>
</dbReference>
<dbReference type="AlphaFoldDB" id="A0A2R8CA97"/>
<evidence type="ECO:0000313" key="2">
    <source>
        <dbReference type="EMBL" id="SPJ29357.1"/>
    </source>
</evidence>
<protein>
    <submittedName>
        <fullName evidence="2">Cold shock protein CspV</fullName>
    </submittedName>
</protein>
<proteinExistence type="predicted"/>
<evidence type="ECO:0000259" key="1">
    <source>
        <dbReference type="PROSITE" id="PS51857"/>
    </source>
</evidence>
<organism evidence="2 3">
    <name type="scientific">Falsiruegeria mediterranea M17</name>
    <dbReference type="NCBI Taxonomy" id="1200281"/>
    <lineage>
        <taxon>Bacteria</taxon>
        <taxon>Pseudomonadati</taxon>
        <taxon>Pseudomonadota</taxon>
        <taxon>Alphaproteobacteria</taxon>
        <taxon>Rhodobacterales</taxon>
        <taxon>Roseobacteraceae</taxon>
        <taxon>Falsiruegeria</taxon>
    </lineage>
</organism>
<dbReference type="PROSITE" id="PS51857">
    <property type="entry name" value="CSD_2"/>
    <property type="match status" value="2"/>
</dbReference>
<feature type="domain" description="CSD" evidence="1">
    <location>
        <begin position="103"/>
        <end position="168"/>
    </location>
</feature>
<dbReference type="PRINTS" id="PR00050">
    <property type="entry name" value="COLDSHOCK"/>
</dbReference>
<evidence type="ECO:0000313" key="3">
    <source>
        <dbReference type="Proteomes" id="UP000244898"/>
    </source>
</evidence>
<feature type="domain" description="CSD" evidence="1">
    <location>
        <begin position="10"/>
        <end position="75"/>
    </location>
</feature>
<dbReference type="InterPro" id="IPR012340">
    <property type="entry name" value="NA-bd_OB-fold"/>
</dbReference>
<keyword evidence="3" id="KW-1185">Reference proteome</keyword>
<dbReference type="RefSeq" id="WP_108788678.1">
    <property type="nucleotide sequence ID" value="NZ_ONZG01000007.1"/>
</dbReference>
<dbReference type="GO" id="GO:0003676">
    <property type="term" value="F:nucleic acid binding"/>
    <property type="evidence" value="ECO:0007669"/>
    <property type="project" value="InterPro"/>
</dbReference>
<dbReference type="InterPro" id="IPR002059">
    <property type="entry name" value="CSP_DNA-bd"/>
</dbReference>
<dbReference type="InterPro" id="IPR050181">
    <property type="entry name" value="Cold_shock_domain"/>
</dbReference>
<accession>A0A2R8CA97</accession>
<dbReference type="Pfam" id="PF00313">
    <property type="entry name" value="CSD"/>
    <property type="match status" value="2"/>
</dbReference>
<name>A0A2R8CA97_9RHOB</name>
<dbReference type="InterPro" id="IPR011129">
    <property type="entry name" value="CSD"/>
</dbReference>
<dbReference type="OrthoDB" id="9791685at2"/>
<sequence>MAEDLSSMYHVNGHVKWFDPAKGYGFVVSNDGGPDILLHVNVLRNFGQSSVADGAQIEIVTHRTERGVQAVEVISIAPPERGEAAVLADFAELDAEAMESAELEPARVKWFDKGKGFGFANVFGRSEDVFLHIEVLRQSGLADLQPGEALAMRVIDGKRGRMAAEVLAWEAAVTQDED</sequence>
<dbReference type="CDD" id="cd04458">
    <property type="entry name" value="CSP_CDS"/>
    <property type="match status" value="2"/>
</dbReference>
<dbReference type="PANTHER" id="PTHR11544">
    <property type="entry name" value="COLD SHOCK DOMAIN CONTAINING PROTEINS"/>
    <property type="match status" value="1"/>
</dbReference>
<dbReference type="SMART" id="SM00357">
    <property type="entry name" value="CSP"/>
    <property type="match status" value="2"/>
</dbReference>
<dbReference type="SUPFAM" id="SSF50249">
    <property type="entry name" value="Nucleic acid-binding proteins"/>
    <property type="match status" value="2"/>
</dbReference>
<dbReference type="Gene3D" id="2.40.50.140">
    <property type="entry name" value="Nucleic acid-binding proteins"/>
    <property type="match status" value="2"/>
</dbReference>